<feature type="transmembrane region" description="Helical" evidence="5">
    <location>
        <begin position="263"/>
        <end position="289"/>
    </location>
</feature>
<dbReference type="PROSITE" id="PS50928">
    <property type="entry name" value="ABC_TM1"/>
    <property type="match status" value="1"/>
</dbReference>
<dbReference type="InterPro" id="IPR035906">
    <property type="entry name" value="MetI-like_sf"/>
</dbReference>
<evidence type="ECO:0000256" key="1">
    <source>
        <dbReference type="ARBA" id="ARBA00004141"/>
    </source>
</evidence>
<feature type="domain" description="ABC transmembrane type-1" evidence="6">
    <location>
        <begin position="261"/>
        <end position="452"/>
    </location>
</feature>
<dbReference type="GO" id="GO:0005886">
    <property type="term" value="C:plasma membrane"/>
    <property type="evidence" value="ECO:0007669"/>
    <property type="project" value="UniProtKB-SubCell"/>
</dbReference>
<dbReference type="Gene3D" id="1.10.3720.10">
    <property type="entry name" value="MetI-like"/>
    <property type="match status" value="1"/>
</dbReference>
<dbReference type="Pfam" id="PF12911">
    <property type="entry name" value="OppC_N"/>
    <property type="match status" value="1"/>
</dbReference>
<feature type="transmembrane region" description="Helical" evidence="5">
    <location>
        <begin position="430"/>
        <end position="453"/>
    </location>
</feature>
<comment type="similarity">
    <text evidence="5">Belongs to the binding-protein-dependent transport system permease family.</text>
</comment>
<keyword evidence="5" id="KW-0813">Transport</keyword>
<dbReference type="InterPro" id="IPR000515">
    <property type="entry name" value="MetI-like"/>
</dbReference>
<name>A0AA45C500_9BACT</name>
<dbReference type="InterPro" id="IPR025966">
    <property type="entry name" value="OppC_N"/>
</dbReference>
<gene>
    <name evidence="7" type="ORF">C7380_12427</name>
</gene>
<feature type="transmembrane region" description="Helical" evidence="5">
    <location>
        <begin position="20"/>
        <end position="43"/>
    </location>
</feature>
<comment type="caution">
    <text evidence="7">The sequence shown here is derived from an EMBL/GenBank/DDBJ whole genome shotgun (WGS) entry which is preliminary data.</text>
</comment>
<dbReference type="CDD" id="cd06261">
    <property type="entry name" value="TM_PBP2"/>
    <property type="match status" value="1"/>
</dbReference>
<dbReference type="GO" id="GO:0055085">
    <property type="term" value="P:transmembrane transport"/>
    <property type="evidence" value="ECO:0007669"/>
    <property type="project" value="InterPro"/>
</dbReference>
<keyword evidence="2 5" id="KW-0812">Transmembrane</keyword>
<dbReference type="EMBL" id="QGGI01000024">
    <property type="protein sequence ID" value="PWJ87416.1"/>
    <property type="molecule type" value="Genomic_DNA"/>
</dbReference>
<sequence>MKWKDFSYAFNEFWTEFRKIKSGMVGLVLLIILILITIFEPIISPYPEATNRWRDITYWEDNPKSAAPVWTNWFRKEKLPETQILENSNFEEISKGALKIYNFDFDYNFDFATAPEDFIIHFDAIGSPIISINLIRPDGEKIILSKKSLNLSNKSDVRISLGTDAKDGAYKFANKIDYENSSSVLKSTINPLNIIFSQAKENIISSPEFLKGDYKITVQAIFTKGEGEISNPLAKINGKVSGVLGTDNFKRDLWSGVLAGIKWALLIGLLTAAISVTVGVSYGITSAYYGGWVDSFMQRILEFFLNIPFIPILIVISAIFKPSIWTLIILMCLLNWTGSVRTVRSMGLQIKEETYIEASKALGASNSRIIFKHMIPLLVPYSFANMALSVPAAILTEAGMSVLGLGDASIVTWGQILQDARTGGAMVQGIWWWIIPPGLMISVVGMTFAFIGFSMDKILMPKLKTR</sequence>
<dbReference type="SUPFAM" id="SSF161098">
    <property type="entry name" value="MetI-like"/>
    <property type="match status" value="1"/>
</dbReference>
<evidence type="ECO:0000313" key="8">
    <source>
        <dbReference type="Proteomes" id="UP000245921"/>
    </source>
</evidence>
<keyword evidence="8" id="KW-1185">Reference proteome</keyword>
<evidence type="ECO:0000313" key="7">
    <source>
        <dbReference type="EMBL" id="PWJ87416.1"/>
    </source>
</evidence>
<dbReference type="AlphaFoldDB" id="A0AA45C500"/>
<feature type="transmembrane region" description="Helical" evidence="5">
    <location>
        <begin position="375"/>
        <end position="395"/>
    </location>
</feature>
<feature type="transmembrane region" description="Helical" evidence="5">
    <location>
        <begin position="309"/>
        <end position="336"/>
    </location>
</feature>
<reference evidence="7 8" key="1">
    <citation type="submission" date="2018-05" db="EMBL/GenBank/DDBJ databases">
        <title>Genomic Encyclopedia of Type Strains, Phase IV (KMG-IV): sequencing the most valuable type-strain genomes for metagenomic binning, comparative biology and taxonomic classification.</title>
        <authorList>
            <person name="Goeker M."/>
        </authorList>
    </citation>
    <scope>NUCLEOTIDE SEQUENCE [LARGE SCALE GENOMIC DNA]</scope>
    <source>
        <strain evidence="7 8">DSM 24906</strain>
    </source>
</reference>
<dbReference type="RefSeq" id="WP_109606310.1">
    <property type="nucleotide sequence ID" value="NZ_QGGI01000024.1"/>
</dbReference>
<dbReference type="Proteomes" id="UP000245921">
    <property type="component" value="Unassembled WGS sequence"/>
</dbReference>
<protein>
    <submittedName>
        <fullName evidence="7">Peptide/nickel transport system permease protein</fullName>
    </submittedName>
</protein>
<evidence type="ECO:0000256" key="3">
    <source>
        <dbReference type="ARBA" id="ARBA00022989"/>
    </source>
</evidence>
<comment type="subcellular location">
    <subcellularLocation>
        <location evidence="5">Cell membrane</location>
        <topology evidence="5">Multi-pass membrane protein</topology>
    </subcellularLocation>
    <subcellularLocation>
        <location evidence="1">Membrane</location>
        <topology evidence="1">Multi-pass membrane protein</topology>
    </subcellularLocation>
</comment>
<keyword evidence="3 5" id="KW-1133">Transmembrane helix</keyword>
<evidence type="ECO:0000256" key="4">
    <source>
        <dbReference type="ARBA" id="ARBA00023136"/>
    </source>
</evidence>
<evidence type="ECO:0000256" key="5">
    <source>
        <dbReference type="RuleBase" id="RU363032"/>
    </source>
</evidence>
<accession>A0AA45C500</accession>
<evidence type="ECO:0000259" key="6">
    <source>
        <dbReference type="PROSITE" id="PS50928"/>
    </source>
</evidence>
<dbReference type="Pfam" id="PF00528">
    <property type="entry name" value="BPD_transp_1"/>
    <property type="match status" value="1"/>
</dbReference>
<evidence type="ECO:0000256" key="2">
    <source>
        <dbReference type="ARBA" id="ARBA00022692"/>
    </source>
</evidence>
<keyword evidence="4 5" id="KW-0472">Membrane</keyword>
<proteinExistence type="inferred from homology"/>
<dbReference type="PANTHER" id="PTHR43839">
    <property type="entry name" value="OPPC IN A BINDING PROTEIN-DEPENDENT TRANSPORT SYSTEM"/>
    <property type="match status" value="1"/>
</dbReference>
<dbReference type="PANTHER" id="PTHR43839:SF1">
    <property type="entry name" value="OPPC IN A BINDING PROTEIN-DEPENDENT TRANSPORT SYSTEM"/>
    <property type="match status" value="1"/>
</dbReference>
<organism evidence="7 8">
    <name type="scientific">Oceanotoga teriensis</name>
    <dbReference type="NCBI Taxonomy" id="515440"/>
    <lineage>
        <taxon>Bacteria</taxon>
        <taxon>Thermotogati</taxon>
        <taxon>Thermotogota</taxon>
        <taxon>Thermotogae</taxon>
        <taxon>Petrotogales</taxon>
        <taxon>Petrotogaceae</taxon>
        <taxon>Oceanotoga</taxon>
    </lineage>
</organism>